<feature type="domain" description="IrrE N-terminal-like" evidence="1">
    <location>
        <begin position="27"/>
        <end position="136"/>
    </location>
</feature>
<evidence type="ECO:0000259" key="1">
    <source>
        <dbReference type="Pfam" id="PF06114"/>
    </source>
</evidence>
<dbReference type="Proteomes" id="UP000184447">
    <property type="component" value="Unassembled WGS sequence"/>
</dbReference>
<keyword evidence="3" id="KW-1185">Reference proteome</keyword>
<dbReference type="AlphaFoldDB" id="A0A1M5R162"/>
<dbReference type="Pfam" id="PF06114">
    <property type="entry name" value="Peptidase_M78"/>
    <property type="match status" value="1"/>
</dbReference>
<protein>
    <recommendedName>
        <fullName evidence="1">IrrE N-terminal-like domain-containing protein</fullName>
    </recommendedName>
</protein>
<dbReference type="PANTHER" id="PTHR43236">
    <property type="entry name" value="ANTITOXIN HIGA1"/>
    <property type="match status" value="1"/>
</dbReference>
<dbReference type="EMBL" id="FQXM01000002">
    <property type="protein sequence ID" value="SHH19908.1"/>
    <property type="molecule type" value="Genomic_DNA"/>
</dbReference>
<dbReference type="Gene3D" id="1.10.10.2910">
    <property type="match status" value="1"/>
</dbReference>
<gene>
    <name evidence="2" type="ORF">SAMN02745207_00412</name>
</gene>
<reference evidence="2 3" key="1">
    <citation type="submission" date="2016-11" db="EMBL/GenBank/DDBJ databases">
        <authorList>
            <person name="Jaros S."/>
            <person name="Januszkiewicz K."/>
            <person name="Wedrychowicz H."/>
        </authorList>
    </citation>
    <scope>NUCLEOTIDE SEQUENCE [LARGE SCALE GENOMIC DNA]</scope>
    <source>
        <strain evidence="2 3">DSM 8605</strain>
    </source>
</reference>
<proteinExistence type="predicted"/>
<dbReference type="PANTHER" id="PTHR43236:SF1">
    <property type="entry name" value="BLL7220 PROTEIN"/>
    <property type="match status" value="1"/>
</dbReference>
<dbReference type="InterPro" id="IPR010359">
    <property type="entry name" value="IrrE_HExxH"/>
</dbReference>
<dbReference type="OrthoDB" id="9816277at2"/>
<dbReference type="RefSeq" id="WP_073336464.1">
    <property type="nucleotide sequence ID" value="NZ_FQXM01000002.1"/>
</dbReference>
<accession>A0A1M5R162</accession>
<organism evidence="2 3">
    <name type="scientific">Clostridium grantii DSM 8605</name>
    <dbReference type="NCBI Taxonomy" id="1121316"/>
    <lineage>
        <taxon>Bacteria</taxon>
        <taxon>Bacillati</taxon>
        <taxon>Bacillota</taxon>
        <taxon>Clostridia</taxon>
        <taxon>Eubacteriales</taxon>
        <taxon>Clostridiaceae</taxon>
        <taxon>Clostridium</taxon>
    </lineage>
</organism>
<sequence length="148" mass="17179">MTSKETIKKSVKKLIKKYGTNDPFELAEYLHIIVIKCPMVQTNGFYQYFKKNKIIYINDSIDEYAQITTCAHELGHALHHTKLNAVFINSNTNFVSEKFENEANLFAAELLLAYICEENCYELTLDQIAATYSIDKKFVELKFRNEFG</sequence>
<dbReference type="STRING" id="1121316.SAMN02745207_00412"/>
<dbReference type="InterPro" id="IPR052345">
    <property type="entry name" value="Rad_response_metalloprotease"/>
</dbReference>
<evidence type="ECO:0000313" key="2">
    <source>
        <dbReference type="EMBL" id="SHH19908.1"/>
    </source>
</evidence>
<evidence type="ECO:0000313" key="3">
    <source>
        <dbReference type="Proteomes" id="UP000184447"/>
    </source>
</evidence>
<name>A0A1M5R162_9CLOT</name>